<evidence type="ECO:0000313" key="11">
    <source>
        <dbReference type="Proteomes" id="UP000658305"/>
    </source>
</evidence>
<proteinExistence type="inferred from homology"/>
<evidence type="ECO:0000256" key="8">
    <source>
        <dbReference type="SAM" id="MobiDB-lite"/>
    </source>
</evidence>
<feature type="region of interest" description="Disordered" evidence="8">
    <location>
        <begin position="1"/>
        <end position="24"/>
    </location>
</feature>
<dbReference type="GO" id="GO:0008483">
    <property type="term" value="F:transaminase activity"/>
    <property type="evidence" value="ECO:0007669"/>
    <property type="project" value="UniProtKB-KW"/>
</dbReference>
<evidence type="ECO:0000256" key="4">
    <source>
        <dbReference type="ARBA" id="ARBA00022679"/>
    </source>
</evidence>
<sequence length="416" mass="44772">MRLSDGRGTHDNAGPALLDARDPPGQCRPEFTGAYMQVSRRALVDPFIVMDVMEKARAAEAAGRSIIHMEVGQPGTPAPAGARAALAQAMEAGALGYTVALGLPELRAGIAGLYKRWYGIDLNPERVVVTAGSSAAFLLAFTALFDAGDRVGLGEPGYPSYRQILRALSLTPVGIPAAPENRLQPVAADLDGIEMAGMIVASPGNPSGTMLSHEALASLIGYCDQRGISFVSDEIYHGLHYGDRAVSALEVSDNVYVINSFSKYFSMTGWRIGWMVVPEDHVRVVERLAQNMFICPPHASQIAALAALDCIDELEANRAVYAENRRLMLEHLPRAGFDRIAPPDGAFYIYADVSHLTDNSLAFAAELLEHAGVAVTPGLDFDPVRGAQTLRFSYARATADIAEGLRRLEEYMARRG</sequence>
<gene>
    <name evidence="10" type="primary">aspAT</name>
    <name evidence="10" type="ORF">GCM10007291_12600</name>
</gene>
<dbReference type="Proteomes" id="UP000658305">
    <property type="component" value="Unassembled WGS sequence"/>
</dbReference>
<evidence type="ECO:0000256" key="3">
    <source>
        <dbReference type="ARBA" id="ARBA00022576"/>
    </source>
</evidence>
<dbReference type="PROSITE" id="PS00105">
    <property type="entry name" value="AA_TRANSFER_CLASS_1"/>
    <property type="match status" value="1"/>
</dbReference>
<dbReference type="InterPro" id="IPR004839">
    <property type="entry name" value="Aminotransferase_I/II_large"/>
</dbReference>
<keyword evidence="4 7" id="KW-0808">Transferase</keyword>
<dbReference type="SUPFAM" id="SSF53383">
    <property type="entry name" value="PLP-dependent transferases"/>
    <property type="match status" value="1"/>
</dbReference>
<keyword evidence="11" id="KW-1185">Reference proteome</keyword>
<comment type="caution">
    <text evidence="10">The sequence shown here is derived from an EMBL/GenBank/DDBJ whole genome shotgun (WGS) entry which is preliminary data.</text>
</comment>
<dbReference type="EMBL" id="BMYI01000002">
    <property type="protein sequence ID" value="GHC15814.1"/>
    <property type="molecule type" value="Genomic_DNA"/>
</dbReference>
<comment type="catalytic activity">
    <reaction evidence="6">
        <text>L-aspartate + 2-oxoglutarate = oxaloacetate + L-glutamate</text>
        <dbReference type="Rhea" id="RHEA:21824"/>
        <dbReference type="ChEBI" id="CHEBI:16452"/>
        <dbReference type="ChEBI" id="CHEBI:16810"/>
        <dbReference type="ChEBI" id="CHEBI:29985"/>
        <dbReference type="ChEBI" id="CHEBI:29991"/>
        <dbReference type="EC" id="2.6.1.1"/>
    </reaction>
</comment>
<comment type="similarity">
    <text evidence="2 7">Belongs to the class-I pyridoxal-phosphate-dependent aminotransferase family.</text>
</comment>
<reference evidence="11" key="1">
    <citation type="journal article" date="2019" name="Int. J. Syst. Evol. Microbiol.">
        <title>The Global Catalogue of Microorganisms (GCM) 10K type strain sequencing project: providing services to taxonomists for standard genome sequencing and annotation.</title>
        <authorList>
            <consortium name="The Broad Institute Genomics Platform"/>
            <consortium name="The Broad Institute Genome Sequencing Center for Infectious Disease"/>
            <person name="Wu L."/>
            <person name="Ma J."/>
        </authorList>
    </citation>
    <scope>NUCLEOTIDE SEQUENCE [LARGE SCALE GENOMIC DNA]</scope>
    <source>
        <strain evidence="11">KCTC 23298</strain>
    </source>
</reference>
<comment type="cofactor">
    <cofactor evidence="1 7">
        <name>pyridoxal 5'-phosphate</name>
        <dbReference type="ChEBI" id="CHEBI:597326"/>
    </cofactor>
</comment>
<evidence type="ECO:0000256" key="2">
    <source>
        <dbReference type="ARBA" id="ARBA00007441"/>
    </source>
</evidence>
<dbReference type="InterPro" id="IPR015421">
    <property type="entry name" value="PyrdxlP-dep_Trfase_major"/>
</dbReference>
<evidence type="ECO:0000256" key="5">
    <source>
        <dbReference type="ARBA" id="ARBA00022898"/>
    </source>
</evidence>
<dbReference type="Pfam" id="PF00155">
    <property type="entry name" value="Aminotran_1_2"/>
    <property type="match status" value="1"/>
</dbReference>
<dbReference type="CDD" id="cd00609">
    <property type="entry name" value="AAT_like"/>
    <property type="match status" value="1"/>
</dbReference>
<evidence type="ECO:0000256" key="7">
    <source>
        <dbReference type="RuleBase" id="RU000481"/>
    </source>
</evidence>
<evidence type="ECO:0000256" key="6">
    <source>
        <dbReference type="ARBA" id="ARBA00049185"/>
    </source>
</evidence>
<feature type="compositionally biased region" description="Basic and acidic residues" evidence="8">
    <location>
        <begin position="1"/>
        <end position="10"/>
    </location>
</feature>
<evidence type="ECO:0000313" key="10">
    <source>
        <dbReference type="EMBL" id="GHC15814.1"/>
    </source>
</evidence>
<name>A0ABQ3FAF4_9RHOB</name>
<dbReference type="PANTHER" id="PTHR46383:SF2">
    <property type="entry name" value="AMINOTRANSFERASE"/>
    <property type="match status" value="1"/>
</dbReference>
<evidence type="ECO:0000259" key="9">
    <source>
        <dbReference type="Pfam" id="PF00155"/>
    </source>
</evidence>
<dbReference type="PANTHER" id="PTHR46383">
    <property type="entry name" value="ASPARTATE AMINOTRANSFERASE"/>
    <property type="match status" value="1"/>
</dbReference>
<dbReference type="InterPro" id="IPR004838">
    <property type="entry name" value="NHTrfase_class1_PyrdxlP-BS"/>
</dbReference>
<dbReference type="InterPro" id="IPR050596">
    <property type="entry name" value="AspAT/PAT-like"/>
</dbReference>
<protein>
    <recommendedName>
        <fullName evidence="7">Aminotransferase</fullName>
        <ecNumber evidence="7">2.6.1.-</ecNumber>
    </recommendedName>
</protein>
<dbReference type="InterPro" id="IPR015424">
    <property type="entry name" value="PyrdxlP-dep_Trfase"/>
</dbReference>
<dbReference type="Gene3D" id="3.40.640.10">
    <property type="entry name" value="Type I PLP-dependent aspartate aminotransferase-like (Major domain)"/>
    <property type="match status" value="1"/>
</dbReference>
<keyword evidence="3 7" id="KW-0032">Aminotransferase</keyword>
<feature type="domain" description="Aminotransferase class I/classII large" evidence="9">
    <location>
        <begin position="67"/>
        <end position="407"/>
    </location>
</feature>
<evidence type="ECO:0000256" key="1">
    <source>
        <dbReference type="ARBA" id="ARBA00001933"/>
    </source>
</evidence>
<organism evidence="10 11">
    <name type="scientific">Gemmobacter nanjingensis</name>
    <dbReference type="NCBI Taxonomy" id="488454"/>
    <lineage>
        <taxon>Bacteria</taxon>
        <taxon>Pseudomonadati</taxon>
        <taxon>Pseudomonadota</taxon>
        <taxon>Alphaproteobacteria</taxon>
        <taxon>Rhodobacterales</taxon>
        <taxon>Paracoccaceae</taxon>
        <taxon>Gemmobacter</taxon>
    </lineage>
</organism>
<dbReference type="EC" id="2.6.1.-" evidence="7"/>
<keyword evidence="5" id="KW-0663">Pyridoxal phosphate</keyword>
<accession>A0ABQ3FAF4</accession>